<dbReference type="OrthoDB" id="2680195at2"/>
<name>E0I9V0_9BACL</name>
<evidence type="ECO:0000313" key="2">
    <source>
        <dbReference type="Proteomes" id="UP000005387"/>
    </source>
</evidence>
<protein>
    <submittedName>
        <fullName evidence="1">Uncharacterized protein</fullName>
    </submittedName>
</protein>
<evidence type="ECO:0000313" key="1">
    <source>
        <dbReference type="EMBL" id="EFM10527.1"/>
    </source>
</evidence>
<organism evidence="1 2">
    <name type="scientific">Paenibacillus curdlanolyticus YK9</name>
    <dbReference type="NCBI Taxonomy" id="717606"/>
    <lineage>
        <taxon>Bacteria</taxon>
        <taxon>Bacillati</taxon>
        <taxon>Bacillota</taxon>
        <taxon>Bacilli</taxon>
        <taxon>Bacillales</taxon>
        <taxon>Paenibacillaceae</taxon>
        <taxon>Paenibacillus</taxon>
    </lineage>
</organism>
<reference evidence="1 2" key="1">
    <citation type="submission" date="2010-07" db="EMBL/GenBank/DDBJ databases">
        <title>The draft genome of Paenibacillus curdlanolyticus YK9.</title>
        <authorList>
            <consortium name="US DOE Joint Genome Institute (JGI-PGF)"/>
            <person name="Lucas S."/>
            <person name="Copeland A."/>
            <person name="Lapidus A."/>
            <person name="Cheng J.-F."/>
            <person name="Bruce D."/>
            <person name="Goodwin L."/>
            <person name="Pitluck S."/>
            <person name="Land M.L."/>
            <person name="Hauser L."/>
            <person name="Chang Y.-J."/>
            <person name="Jeffries C."/>
            <person name="Anderson I.J."/>
            <person name="Johnson E."/>
            <person name="Loganathan U."/>
            <person name="Mulhopadhyay B."/>
            <person name="Kyrpides N."/>
            <person name="Woyke T.J."/>
        </authorList>
    </citation>
    <scope>NUCLEOTIDE SEQUENCE [LARGE SCALE GENOMIC DNA]</scope>
    <source>
        <strain evidence="1 2">YK9</strain>
    </source>
</reference>
<dbReference type="EMBL" id="AEDD01000006">
    <property type="protein sequence ID" value="EFM10527.1"/>
    <property type="molecule type" value="Genomic_DNA"/>
</dbReference>
<dbReference type="AlphaFoldDB" id="E0I9V0"/>
<dbReference type="Proteomes" id="UP000005387">
    <property type="component" value="Unassembled WGS sequence"/>
</dbReference>
<dbReference type="RefSeq" id="WP_006038431.1">
    <property type="nucleotide sequence ID" value="NZ_AEDD01000006.1"/>
</dbReference>
<sequence length="188" mass="19637">MASKIGIFETEAQATAAIQQLLQAGFTEGDIRVITKDKFHSRMLESDSGVHVDELRDLIETLHHDADGGLDNGAMRQSALAGASVIAVGTPYGGLSSAGAIPFATAAYLTASTLSVEDSSANRALSALDVEPNHLDRCREAVKAGRALVVVSTSDNKSLLEKDGGPDLSRLGNAEAVFRFNGAADILL</sequence>
<proteinExistence type="predicted"/>
<gene>
    <name evidence="1" type="ORF">PaecuDRAFT_2437</name>
</gene>
<accession>E0I9V0</accession>
<keyword evidence="2" id="KW-1185">Reference proteome</keyword>
<dbReference type="eggNOG" id="ENOG5030RXH">
    <property type="taxonomic scope" value="Bacteria"/>
</dbReference>
<dbReference type="STRING" id="717606.PaecuDRAFT_2437"/>